<name>A0ABV0XZX7_9TELE</name>
<gene>
    <name evidence="1" type="ORF">AMECASPLE_006948</name>
</gene>
<feature type="non-terminal residue" evidence="1">
    <location>
        <position position="1"/>
    </location>
</feature>
<keyword evidence="2" id="KW-1185">Reference proteome</keyword>
<protein>
    <submittedName>
        <fullName evidence="1">Uncharacterized protein</fullName>
    </submittedName>
</protein>
<accession>A0ABV0XZX7</accession>
<evidence type="ECO:0000313" key="1">
    <source>
        <dbReference type="EMBL" id="MEQ2286880.1"/>
    </source>
</evidence>
<dbReference type="Proteomes" id="UP001469553">
    <property type="component" value="Unassembled WGS sequence"/>
</dbReference>
<reference evidence="1 2" key="1">
    <citation type="submission" date="2021-06" db="EMBL/GenBank/DDBJ databases">
        <authorList>
            <person name="Palmer J.M."/>
        </authorList>
    </citation>
    <scope>NUCLEOTIDE SEQUENCE [LARGE SCALE GENOMIC DNA]</scope>
    <source>
        <strain evidence="1 2">AS_MEX2019</strain>
        <tissue evidence="1">Muscle</tissue>
    </source>
</reference>
<sequence length="91" mass="9722">EGLSSPAEPSSLWLEERFPLLSLSGFLSCLRVPNKVAGDISYPSPCMRNRSRSCGVCAAIALGWDACWTQTACAEGGAKVWRLENGAAFSL</sequence>
<dbReference type="EMBL" id="JAHRIP010019155">
    <property type="protein sequence ID" value="MEQ2286880.1"/>
    <property type="molecule type" value="Genomic_DNA"/>
</dbReference>
<comment type="caution">
    <text evidence="1">The sequence shown here is derived from an EMBL/GenBank/DDBJ whole genome shotgun (WGS) entry which is preliminary data.</text>
</comment>
<proteinExistence type="predicted"/>
<organism evidence="1 2">
    <name type="scientific">Ameca splendens</name>
    <dbReference type="NCBI Taxonomy" id="208324"/>
    <lineage>
        <taxon>Eukaryota</taxon>
        <taxon>Metazoa</taxon>
        <taxon>Chordata</taxon>
        <taxon>Craniata</taxon>
        <taxon>Vertebrata</taxon>
        <taxon>Euteleostomi</taxon>
        <taxon>Actinopterygii</taxon>
        <taxon>Neopterygii</taxon>
        <taxon>Teleostei</taxon>
        <taxon>Neoteleostei</taxon>
        <taxon>Acanthomorphata</taxon>
        <taxon>Ovalentaria</taxon>
        <taxon>Atherinomorphae</taxon>
        <taxon>Cyprinodontiformes</taxon>
        <taxon>Goodeidae</taxon>
        <taxon>Ameca</taxon>
    </lineage>
</organism>
<evidence type="ECO:0000313" key="2">
    <source>
        <dbReference type="Proteomes" id="UP001469553"/>
    </source>
</evidence>